<dbReference type="STRING" id="886738.Nlim_1558"/>
<accession>F3KM29</accession>
<dbReference type="PATRIC" id="fig|886738.10.peg.1695"/>
<dbReference type="PANTHER" id="PTHR35610">
    <property type="entry name" value="3-ISOPROPYLMALATE DEHYDRATASE-RELATED"/>
    <property type="match status" value="1"/>
</dbReference>
<keyword evidence="1" id="KW-0812">Transmembrane</keyword>
<dbReference type="Pfam" id="PF09754">
    <property type="entry name" value="PAC2"/>
    <property type="match status" value="1"/>
</dbReference>
<dbReference type="PANTHER" id="PTHR35610:SF3">
    <property type="entry name" value="PROTEASOME ASSEMBLY CHAPERONE FAMILY PROTEIN"/>
    <property type="match status" value="1"/>
</dbReference>
<dbReference type="HOGENOM" id="CLU_075000_0_0_2"/>
<name>F3KM29_9ARCH</name>
<protein>
    <submittedName>
        <fullName evidence="2">Archaeal enzymes of ATP-grasp superfamily</fullName>
    </submittedName>
</protein>
<dbReference type="Gene3D" id="3.40.50.10900">
    <property type="entry name" value="PAC-like subunit"/>
    <property type="match status" value="1"/>
</dbReference>
<reference evidence="2" key="1">
    <citation type="journal article" date="2011" name="PLoS ONE">
        <title>Genome of a low-salinity ammonia-oxidizing archaeon determined by single-cell and metagenomic analysis.</title>
        <authorList>
            <person name="Blainey P.C."/>
            <person name="Mosier A.C."/>
            <person name="Potanina A."/>
            <person name="Francis C.A."/>
            <person name="Quake S.R."/>
        </authorList>
    </citation>
    <scope>NUCLEOTIDE SEQUENCE [LARGE SCALE GENOMIC DNA]</scope>
    <source>
        <strain evidence="2">SFB1</strain>
    </source>
</reference>
<gene>
    <name evidence="2" type="ORF">Nlim_1558</name>
</gene>
<keyword evidence="1" id="KW-1133">Transmembrane helix</keyword>
<evidence type="ECO:0000256" key="1">
    <source>
        <dbReference type="SAM" id="Phobius"/>
    </source>
</evidence>
<dbReference type="SUPFAM" id="SSF159659">
    <property type="entry name" value="Cgl1923-like"/>
    <property type="match status" value="1"/>
</dbReference>
<comment type="caution">
    <text evidence="2">The sequence shown here is derived from an EMBL/GenBank/DDBJ whole genome shotgun (WGS) entry which is preliminary data.</text>
</comment>
<dbReference type="InterPro" id="IPR019151">
    <property type="entry name" value="Proteasome_assmbl_chaperone_2"/>
</dbReference>
<dbReference type="InterPro" id="IPR038389">
    <property type="entry name" value="PSMG2_sf"/>
</dbReference>
<proteinExistence type="predicted"/>
<feature type="transmembrane region" description="Helical" evidence="1">
    <location>
        <begin position="12"/>
        <end position="32"/>
    </location>
</feature>
<sequence>MKSNKKIPQESILIVGFPSNGLIGTFTISYLIHALDMKQIGELDHPDLPPTLFVEDGEILAPIRIYKRNNIFAIISDLPFDPYLAYDFAGLTLEYCKTNMIKKIIIVSGMETINKDSKMPKIYGLVTHQSLEETLYTNQISKFLAGSIFGTDAAIISVFRKSKIPALILYAECHPFFPDPEASIVSIITLAQILNIKIDTTDIQKKMEYLRIQRRNLMDETIRTLQQQKIENKPRVPQIYH</sequence>
<evidence type="ECO:0000313" key="2">
    <source>
        <dbReference type="EMBL" id="EGG41548.1"/>
    </source>
</evidence>
<organism evidence="2">
    <name type="scientific">Candidatus Nitrosarchaeum limnium SFB1</name>
    <dbReference type="NCBI Taxonomy" id="886738"/>
    <lineage>
        <taxon>Archaea</taxon>
        <taxon>Nitrososphaerota</taxon>
        <taxon>Nitrososphaeria</taxon>
        <taxon>Nitrosopumilales</taxon>
        <taxon>Nitrosopumilaceae</taxon>
        <taxon>Nitrosarchaeum</taxon>
    </lineage>
</organism>
<dbReference type="Proteomes" id="UP000004348">
    <property type="component" value="Chromosome"/>
</dbReference>
<keyword evidence="1" id="KW-0472">Membrane</keyword>
<dbReference type="EMBL" id="AEGP01000051">
    <property type="protein sequence ID" value="EGG41548.1"/>
    <property type="molecule type" value="Genomic_DNA"/>
</dbReference>
<dbReference type="AlphaFoldDB" id="F3KM29"/>